<comment type="caution">
    <text evidence="1">The sequence shown here is derived from an EMBL/GenBank/DDBJ whole genome shotgun (WGS) entry which is preliminary data.</text>
</comment>
<proteinExistence type="predicted"/>
<name>A0ACB8C474_DERSI</name>
<organism evidence="1 2">
    <name type="scientific">Dermacentor silvarum</name>
    <name type="common">Tick</name>
    <dbReference type="NCBI Taxonomy" id="543639"/>
    <lineage>
        <taxon>Eukaryota</taxon>
        <taxon>Metazoa</taxon>
        <taxon>Ecdysozoa</taxon>
        <taxon>Arthropoda</taxon>
        <taxon>Chelicerata</taxon>
        <taxon>Arachnida</taxon>
        <taxon>Acari</taxon>
        <taxon>Parasitiformes</taxon>
        <taxon>Ixodida</taxon>
        <taxon>Ixodoidea</taxon>
        <taxon>Ixodidae</taxon>
        <taxon>Rhipicephalinae</taxon>
        <taxon>Dermacentor</taxon>
    </lineage>
</organism>
<evidence type="ECO:0000313" key="1">
    <source>
        <dbReference type="EMBL" id="KAH7933610.1"/>
    </source>
</evidence>
<dbReference type="Proteomes" id="UP000821865">
    <property type="component" value="Chromosome 9"/>
</dbReference>
<accession>A0ACB8C474</accession>
<keyword evidence="2" id="KW-1185">Reference proteome</keyword>
<protein>
    <submittedName>
        <fullName evidence="1">Uncharacterized protein</fullName>
    </submittedName>
</protein>
<evidence type="ECO:0000313" key="2">
    <source>
        <dbReference type="Proteomes" id="UP000821865"/>
    </source>
</evidence>
<gene>
    <name evidence="1" type="ORF">HPB49_014369</name>
</gene>
<reference evidence="1" key="1">
    <citation type="submission" date="2020-05" db="EMBL/GenBank/DDBJ databases">
        <title>Large-scale comparative analyses of tick genomes elucidate their genetic diversity and vector capacities.</title>
        <authorList>
            <person name="Jia N."/>
            <person name="Wang J."/>
            <person name="Shi W."/>
            <person name="Du L."/>
            <person name="Sun Y."/>
            <person name="Zhan W."/>
            <person name="Jiang J."/>
            <person name="Wang Q."/>
            <person name="Zhang B."/>
            <person name="Ji P."/>
            <person name="Sakyi L.B."/>
            <person name="Cui X."/>
            <person name="Yuan T."/>
            <person name="Jiang B."/>
            <person name="Yang W."/>
            <person name="Lam T.T.-Y."/>
            <person name="Chang Q."/>
            <person name="Ding S."/>
            <person name="Wang X."/>
            <person name="Zhu J."/>
            <person name="Ruan X."/>
            <person name="Zhao L."/>
            <person name="Wei J."/>
            <person name="Que T."/>
            <person name="Du C."/>
            <person name="Cheng J."/>
            <person name="Dai P."/>
            <person name="Han X."/>
            <person name="Huang E."/>
            <person name="Gao Y."/>
            <person name="Liu J."/>
            <person name="Shao H."/>
            <person name="Ye R."/>
            <person name="Li L."/>
            <person name="Wei W."/>
            <person name="Wang X."/>
            <person name="Wang C."/>
            <person name="Yang T."/>
            <person name="Huo Q."/>
            <person name="Li W."/>
            <person name="Guo W."/>
            <person name="Chen H."/>
            <person name="Zhou L."/>
            <person name="Ni X."/>
            <person name="Tian J."/>
            <person name="Zhou Y."/>
            <person name="Sheng Y."/>
            <person name="Liu T."/>
            <person name="Pan Y."/>
            <person name="Xia L."/>
            <person name="Li J."/>
            <person name="Zhao F."/>
            <person name="Cao W."/>
        </authorList>
    </citation>
    <scope>NUCLEOTIDE SEQUENCE</scope>
    <source>
        <strain evidence="1">Dsil-2018</strain>
    </source>
</reference>
<sequence>MHGPIDAQVTKATITLGSIFEDTCTSNAQCELSRALCNEDCYLYKPSEPVSLKSNHLTCRAAAGLGYHCGCALEFVRSLEGKTCDKLQSTAGNVSDSPARPTANATLPEPLASRTEHRSRAHRGTASKGQRTDDTASRLLPLCRGDIGSPMQRKLVVPEEDAETGLYNLGLSDSRQQVNSESFSLYASGSHRSNEATANLHLDEAA</sequence>
<dbReference type="EMBL" id="CM023478">
    <property type="protein sequence ID" value="KAH7933610.1"/>
    <property type="molecule type" value="Genomic_DNA"/>
</dbReference>